<organism evidence="1 2">
    <name type="scientific">Ataeniobius toweri</name>
    <dbReference type="NCBI Taxonomy" id="208326"/>
    <lineage>
        <taxon>Eukaryota</taxon>
        <taxon>Metazoa</taxon>
        <taxon>Chordata</taxon>
        <taxon>Craniata</taxon>
        <taxon>Vertebrata</taxon>
        <taxon>Euteleostomi</taxon>
        <taxon>Actinopterygii</taxon>
        <taxon>Neopterygii</taxon>
        <taxon>Teleostei</taxon>
        <taxon>Neoteleostei</taxon>
        <taxon>Acanthomorphata</taxon>
        <taxon>Ovalentaria</taxon>
        <taxon>Atherinomorphae</taxon>
        <taxon>Cyprinodontiformes</taxon>
        <taxon>Goodeidae</taxon>
        <taxon>Ataeniobius</taxon>
    </lineage>
</organism>
<evidence type="ECO:0000313" key="2">
    <source>
        <dbReference type="Proteomes" id="UP001345963"/>
    </source>
</evidence>
<keyword evidence="2" id="KW-1185">Reference proteome</keyword>
<accession>A0ABU7BI94</accession>
<dbReference type="EMBL" id="JAHUTI010057653">
    <property type="protein sequence ID" value="MED6250362.1"/>
    <property type="molecule type" value="Genomic_DNA"/>
</dbReference>
<reference evidence="1 2" key="1">
    <citation type="submission" date="2021-07" db="EMBL/GenBank/DDBJ databases">
        <authorList>
            <person name="Palmer J.M."/>
        </authorList>
    </citation>
    <scope>NUCLEOTIDE SEQUENCE [LARGE SCALE GENOMIC DNA]</scope>
    <source>
        <strain evidence="1 2">AT_MEX2019</strain>
        <tissue evidence="1">Muscle</tissue>
    </source>
</reference>
<proteinExistence type="predicted"/>
<evidence type="ECO:0000313" key="1">
    <source>
        <dbReference type="EMBL" id="MED6250362.1"/>
    </source>
</evidence>
<dbReference type="Proteomes" id="UP001345963">
    <property type="component" value="Unassembled WGS sequence"/>
</dbReference>
<protein>
    <submittedName>
        <fullName evidence="1">Uncharacterized protein</fullName>
    </submittedName>
</protein>
<gene>
    <name evidence="1" type="ORF">ATANTOWER_030946</name>
</gene>
<sequence>MSFCQQRDISALPLLSWSRRGAVEEMGPLERWGFYTASGIMGNPLLQFAWLWLNAVYFESSRKVCTGLSRCNHGCGPNSVSVIYAASATRCRISGRRQYNDNVGYSLAVGNTSAGYKYSNNT</sequence>
<comment type="caution">
    <text evidence="1">The sequence shown here is derived from an EMBL/GenBank/DDBJ whole genome shotgun (WGS) entry which is preliminary data.</text>
</comment>
<name>A0ABU7BI94_9TELE</name>